<dbReference type="PANTHER" id="PTHR36437:SF2">
    <property type="entry name" value="GLYOXALASE_BLEOMYCIN RESISTANCE PROTEIN_DIOXYGENASE"/>
    <property type="match status" value="1"/>
</dbReference>
<dbReference type="InterPro" id="IPR037523">
    <property type="entry name" value="VOC_core"/>
</dbReference>
<accession>A0A6J6M3F1</accession>
<gene>
    <name evidence="2" type="ORF">UFOPK1795_00888</name>
    <name evidence="3" type="ORF">UFOPK2275_00929</name>
    <name evidence="4" type="ORF">UFOPK2816_00685</name>
</gene>
<sequence>MAMEFAMTTIVVDDYDRAIDYYTNTLGFTLTEDTVLSPEKRWVTVRPGTQGASILLARAATEAQASRIGNQTGGRVGFFLHTDTFDADYSRMKAAGVVFIDLPRTEEYGKVIVFVDLYGNKWDFIG</sequence>
<dbReference type="InterPro" id="IPR004360">
    <property type="entry name" value="Glyas_Fos-R_dOase_dom"/>
</dbReference>
<evidence type="ECO:0000313" key="4">
    <source>
        <dbReference type="EMBL" id="CAB4747945.1"/>
    </source>
</evidence>
<dbReference type="Pfam" id="PF00903">
    <property type="entry name" value="Glyoxalase"/>
    <property type="match status" value="1"/>
</dbReference>
<name>A0A6J6M3F1_9ZZZZ</name>
<dbReference type="InterPro" id="IPR029068">
    <property type="entry name" value="Glyas_Bleomycin-R_OHBP_Dase"/>
</dbReference>
<feature type="domain" description="VOC" evidence="1">
    <location>
        <begin position="4"/>
        <end position="126"/>
    </location>
</feature>
<dbReference type="EMBL" id="CAEZZB010000076">
    <property type="protein sequence ID" value="CAB4747945.1"/>
    <property type="molecule type" value="Genomic_DNA"/>
</dbReference>
<dbReference type="EMBL" id="CAEZWQ010000117">
    <property type="protein sequence ID" value="CAB4668506.1"/>
    <property type="molecule type" value="Genomic_DNA"/>
</dbReference>
<protein>
    <submittedName>
        <fullName evidence="3">Unannotated protein</fullName>
    </submittedName>
</protein>
<organism evidence="3">
    <name type="scientific">freshwater metagenome</name>
    <dbReference type="NCBI Taxonomy" id="449393"/>
    <lineage>
        <taxon>unclassified sequences</taxon>
        <taxon>metagenomes</taxon>
        <taxon>ecological metagenomes</taxon>
    </lineage>
</organism>
<evidence type="ECO:0000259" key="1">
    <source>
        <dbReference type="PROSITE" id="PS51819"/>
    </source>
</evidence>
<reference evidence="3" key="1">
    <citation type="submission" date="2020-05" db="EMBL/GenBank/DDBJ databases">
        <authorList>
            <person name="Chiriac C."/>
            <person name="Salcher M."/>
            <person name="Ghai R."/>
            <person name="Kavagutti S V."/>
        </authorList>
    </citation>
    <scope>NUCLEOTIDE SEQUENCE</scope>
</reference>
<dbReference type="Gene3D" id="3.10.180.10">
    <property type="entry name" value="2,3-Dihydroxybiphenyl 1,2-Dioxygenase, domain 1"/>
    <property type="match status" value="1"/>
</dbReference>
<evidence type="ECO:0000313" key="3">
    <source>
        <dbReference type="EMBL" id="CAB4668506.1"/>
    </source>
</evidence>
<dbReference type="PROSITE" id="PS51819">
    <property type="entry name" value="VOC"/>
    <property type="match status" value="1"/>
</dbReference>
<proteinExistence type="predicted"/>
<dbReference type="EMBL" id="CAEZUG010000052">
    <property type="protein sequence ID" value="CAB4596271.1"/>
    <property type="molecule type" value="Genomic_DNA"/>
</dbReference>
<evidence type="ECO:0000313" key="2">
    <source>
        <dbReference type="EMBL" id="CAB4596271.1"/>
    </source>
</evidence>
<dbReference type="SUPFAM" id="SSF54593">
    <property type="entry name" value="Glyoxalase/Bleomycin resistance protein/Dihydroxybiphenyl dioxygenase"/>
    <property type="match status" value="1"/>
</dbReference>
<dbReference type="AlphaFoldDB" id="A0A6J6M3F1"/>
<dbReference type="PANTHER" id="PTHR36437">
    <property type="entry name" value="GLYOXALASE/BLEOMYCIN RESISTANCE PROTEIN/DIOXYGENASE"/>
    <property type="match status" value="1"/>
</dbReference>